<evidence type="ECO:0000256" key="1">
    <source>
        <dbReference type="SAM" id="Phobius"/>
    </source>
</evidence>
<protein>
    <submittedName>
        <fullName evidence="2">Uncharacterized protein</fullName>
    </submittedName>
</protein>
<accession>A0A392N1Y9</accession>
<sequence length="116" mass="12821">MNLDVVEITPGSAGGLEGIVTISSIYIFVSPTNSCGSVEYKTRVFHSFIRGQIIGYITLGAEFKVYGLGCSVLLLMVLFSYATDINLVMQQKNCIPFQSNISRPSREDRAKYNRLS</sequence>
<dbReference type="EMBL" id="LXQA010025871">
    <property type="protein sequence ID" value="MCH93827.1"/>
    <property type="molecule type" value="Genomic_DNA"/>
</dbReference>
<reference evidence="2 3" key="1">
    <citation type="journal article" date="2018" name="Front. Plant Sci.">
        <title>Red Clover (Trifolium pratense) and Zigzag Clover (T. medium) - A Picture of Genomic Similarities and Differences.</title>
        <authorList>
            <person name="Dluhosova J."/>
            <person name="Istvanek J."/>
            <person name="Nedelnik J."/>
            <person name="Repkova J."/>
        </authorList>
    </citation>
    <scope>NUCLEOTIDE SEQUENCE [LARGE SCALE GENOMIC DNA]</scope>
    <source>
        <strain evidence="3">cv. 10/8</strain>
        <tissue evidence="2">Leaf</tissue>
    </source>
</reference>
<keyword evidence="3" id="KW-1185">Reference proteome</keyword>
<evidence type="ECO:0000313" key="3">
    <source>
        <dbReference type="Proteomes" id="UP000265520"/>
    </source>
</evidence>
<dbReference type="Proteomes" id="UP000265520">
    <property type="component" value="Unassembled WGS sequence"/>
</dbReference>
<name>A0A392N1Y9_9FABA</name>
<keyword evidence="1" id="KW-0472">Membrane</keyword>
<feature type="transmembrane region" description="Helical" evidence="1">
    <location>
        <begin position="65"/>
        <end position="82"/>
    </location>
</feature>
<evidence type="ECO:0000313" key="2">
    <source>
        <dbReference type="EMBL" id="MCH93827.1"/>
    </source>
</evidence>
<keyword evidence="1" id="KW-0812">Transmembrane</keyword>
<proteinExistence type="predicted"/>
<comment type="caution">
    <text evidence="2">The sequence shown here is derived from an EMBL/GenBank/DDBJ whole genome shotgun (WGS) entry which is preliminary data.</text>
</comment>
<dbReference type="AlphaFoldDB" id="A0A392N1Y9"/>
<keyword evidence="1" id="KW-1133">Transmembrane helix</keyword>
<organism evidence="2 3">
    <name type="scientific">Trifolium medium</name>
    <dbReference type="NCBI Taxonomy" id="97028"/>
    <lineage>
        <taxon>Eukaryota</taxon>
        <taxon>Viridiplantae</taxon>
        <taxon>Streptophyta</taxon>
        <taxon>Embryophyta</taxon>
        <taxon>Tracheophyta</taxon>
        <taxon>Spermatophyta</taxon>
        <taxon>Magnoliopsida</taxon>
        <taxon>eudicotyledons</taxon>
        <taxon>Gunneridae</taxon>
        <taxon>Pentapetalae</taxon>
        <taxon>rosids</taxon>
        <taxon>fabids</taxon>
        <taxon>Fabales</taxon>
        <taxon>Fabaceae</taxon>
        <taxon>Papilionoideae</taxon>
        <taxon>50 kb inversion clade</taxon>
        <taxon>NPAAA clade</taxon>
        <taxon>Hologalegina</taxon>
        <taxon>IRL clade</taxon>
        <taxon>Trifolieae</taxon>
        <taxon>Trifolium</taxon>
    </lineage>
</organism>